<keyword evidence="3" id="KW-1185">Reference proteome</keyword>
<dbReference type="AlphaFoldDB" id="A0A1S8T2Q0"/>
<feature type="domain" description="DUF1266" evidence="1">
    <location>
        <begin position="98"/>
        <end position="209"/>
    </location>
</feature>
<evidence type="ECO:0000313" key="3">
    <source>
        <dbReference type="Proteomes" id="UP000190890"/>
    </source>
</evidence>
<dbReference type="RefSeq" id="WP_077849739.1">
    <property type="nucleotide sequence ID" value="NZ_LZZM01000224.1"/>
</dbReference>
<dbReference type="InterPro" id="IPR009677">
    <property type="entry name" value="DUF1266"/>
</dbReference>
<protein>
    <recommendedName>
        <fullName evidence="1">DUF1266 domain-containing protein</fullName>
    </recommendedName>
</protein>
<gene>
    <name evidence="2" type="ORF">CLPUN_48340</name>
</gene>
<dbReference type="OrthoDB" id="2178472at2"/>
<sequence>MFNFFRKNKKEQFVDVESYIFNTDLERKTICLNSFFSNPSIFLDMKLMGGDRNRFVENNFFNLRYMGLTEDFWNKNKSKYLPLMKESLEFGYDIVDGESYNNIFNEFTVNAPPHAWNLVRIVGVTQEAYTLNYIDFETAKRNINLLGEKLIENYTSWEQVATDFLLGKLEFNNLKELQGENTEVFTNISDITIMIDLLFNDKDSPLNRCLFTSDENLTEASDNIFNNILSRSKRGRNIMSVYKQVYGWDPFVLIENHPSMDEKETNTYNFIKSNLKLDIDEEIIYIHAFPSGKPEKSNISFILTDKNIITVLNKKARINGDYVRIPLSDIHENSLQLNDEKLFNELLINGKAVNEDLSLNSAKDFVQYREILNDIISFIKKG</sequence>
<accession>A0A1S8T2Q0</accession>
<proteinExistence type="predicted"/>
<dbReference type="EMBL" id="LZZM01000224">
    <property type="protein sequence ID" value="OOM72067.1"/>
    <property type="molecule type" value="Genomic_DNA"/>
</dbReference>
<reference evidence="2 3" key="1">
    <citation type="submission" date="2016-05" db="EMBL/GenBank/DDBJ databases">
        <title>Microbial solvent formation.</title>
        <authorList>
            <person name="Poehlein A."/>
            <person name="Montoya Solano J.D."/>
            <person name="Flitsch S."/>
            <person name="Krabben P."/>
            <person name="Duerre P."/>
            <person name="Daniel R."/>
        </authorList>
    </citation>
    <scope>NUCLEOTIDE SEQUENCE [LARGE SCALE GENOMIC DNA]</scope>
    <source>
        <strain evidence="2 3">DSM 2619</strain>
    </source>
</reference>
<dbReference type="Pfam" id="PF06889">
    <property type="entry name" value="DUF1266"/>
    <property type="match status" value="1"/>
</dbReference>
<name>A0A1S8T2Q0_9CLOT</name>
<dbReference type="Proteomes" id="UP000190890">
    <property type="component" value="Unassembled WGS sequence"/>
</dbReference>
<evidence type="ECO:0000313" key="2">
    <source>
        <dbReference type="EMBL" id="OOM72067.1"/>
    </source>
</evidence>
<organism evidence="2 3">
    <name type="scientific">Clostridium puniceum</name>
    <dbReference type="NCBI Taxonomy" id="29367"/>
    <lineage>
        <taxon>Bacteria</taxon>
        <taxon>Bacillati</taxon>
        <taxon>Bacillota</taxon>
        <taxon>Clostridia</taxon>
        <taxon>Eubacteriales</taxon>
        <taxon>Clostridiaceae</taxon>
        <taxon>Clostridium</taxon>
    </lineage>
</organism>
<comment type="caution">
    <text evidence="2">The sequence shown here is derived from an EMBL/GenBank/DDBJ whole genome shotgun (WGS) entry which is preliminary data.</text>
</comment>
<evidence type="ECO:0000259" key="1">
    <source>
        <dbReference type="Pfam" id="PF06889"/>
    </source>
</evidence>